<comment type="caution">
    <text evidence="1">The sequence shown here is derived from an EMBL/GenBank/DDBJ whole genome shotgun (WGS) entry which is preliminary data.</text>
</comment>
<evidence type="ECO:0000313" key="1">
    <source>
        <dbReference type="EMBL" id="KAJ9124789.1"/>
    </source>
</evidence>
<sequence>MAPVDVVHTVRPSLRAKGTLFGQWRISTMKDTKGRDVPRIELRSLLEPGATPKYEFEMDLCLKTTTRGRWNKLEMLTYQSINLLTGEALGLSLKHQKPFYFSKWVVPREL</sequence>
<gene>
    <name evidence="1" type="ORF">QFC24_003158</name>
</gene>
<organism evidence="1 2">
    <name type="scientific">Naganishia onofrii</name>
    <dbReference type="NCBI Taxonomy" id="1851511"/>
    <lineage>
        <taxon>Eukaryota</taxon>
        <taxon>Fungi</taxon>
        <taxon>Dikarya</taxon>
        <taxon>Basidiomycota</taxon>
        <taxon>Agaricomycotina</taxon>
        <taxon>Tremellomycetes</taxon>
        <taxon>Filobasidiales</taxon>
        <taxon>Filobasidiaceae</taxon>
        <taxon>Naganishia</taxon>
    </lineage>
</organism>
<keyword evidence="2" id="KW-1185">Reference proteome</keyword>
<evidence type="ECO:0000313" key="2">
    <source>
        <dbReference type="Proteomes" id="UP001234202"/>
    </source>
</evidence>
<protein>
    <submittedName>
        <fullName evidence="1">Uncharacterized protein</fullName>
    </submittedName>
</protein>
<accession>A0ACC2XMW7</accession>
<dbReference type="EMBL" id="JASBWV010000009">
    <property type="protein sequence ID" value="KAJ9124789.1"/>
    <property type="molecule type" value="Genomic_DNA"/>
</dbReference>
<name>A0ACC2XMW7_9TREE</name>
<proteinExistence type="predicted"/>
<dbReference type="Proteomes" id="UP001234202">
    <property type="component" value="Unassembled WGS sequence"/>
</dbReference>
<reference evidence="1" key="1">
    <citation type="submission" date="2023-04" db="EMBL/GenBank/DDBJ databases">
        <title>Draft Genome sequencing of Naganishia species isolated from polar environments using Oxford Nanopore Technology.</title>
        <authorList>
            <person name="Leo P."/>
            <person name="Venkateswaran K."/>
        </authorList>
    </citation>
    <scope>NUCLEOTIDE SEQUENCE</scope>
    <source>
        <strain evidence="1">DBVPG 5303</strain>
    </source>
</reference>